<evidence type="ECO:0000313" key="2">
    <source>
        <dbReference type="EMBL" id="ADB15226.1"/>
    </source>
</evidence>
<evidence type="ECO:0000256" key="1">
    <source>
        <dbReference type="SAM" id="Phobius"/>
    </source>
</evidence>
<gene>
    <name evidence="2" type="ordered locus">Psta_0539</name>
</gene>
<organism evidence="2 3">
    <name type="scientific">Pirellula staleyi (strain ATCC 27377 / DSM 6068 / ICPB 4128)</name>
    <name type="common">Pirella staleyi</name>
    <dbReference type="NCBI Taxonomy" id="530564"/>
    <lineage>
        <taxon>Bacteria</taxon>
        <taxon>Pseudomonadati</taxon>
        <taxon>Planctomycetota</taxon>
        <taxon>Planctomycetia</taxon>
        <taxon>Pirellulales</taxon>
        <taxon>Pirellulaceae</taxon>
        <taxon>Pirellula</taxon>
    </lineage>
</organism>
<dbReference type="Proteomes" id="UP000001887">
    <property type="component" value="Chromosome"/>
</dbReference>
<protein>
    <submittedName>
        <fullName evidence="2">Uncharacterized protein</fullName>
    </submittedName>
</protein>
<keyword evidence="1" id="KW-1133">Transmembrane helix</keyword>
<feature type="transmembrane region" description="Helical" evidence="1">
    <location>
        <begin position="20"/>
        <end position="45"/>
    </location>
</feature>
<dbReference type="KEGG" id="psl:Psta_0539"/>
<dbReference type="STRING" id="530564.Psta_0539"/>
<keyword evidence="1" id="KW-0472">Membrane</keyword>
<proteinExistence type="predicted"/>
<keyword evidence="3" id="KW-1185">Reference proteome</keyword>
<dbReference type="HOGENOM" id="CLU_731266_0_0_0"/>
<dbReference type="OrthoDB" id="253404at2"/>
<accession>D2R478</accession>
<keyword evidence="1" id="KW-0812">Transmembrane</keyword>
<evidence type="ECO:0000313" key="3">
    <source>
        <dbReference type="Proteomes" id="UP000001887"/>
    </source>
</evidence>
<dbReference type="eggNOG" id="ENOG5033BQM">
    <property type="taxonomic scope" value="Bacteria"/>
</dbReference>
<sequence precursor="true">MNSQRTYRRALSHQRSAVTILEVLFSILVATIGLLGAVAVIPVAASQARKGQIADASAVTGLSAIHEFDARGMRNTQRWFWWDGNAYQGASTFFGGSSSYCIDPRFVADNAISGTSTTFPYGASGIPAMPRLNLTSSAAPPYTSAMSSIQANVEFACDDDLVVLEPTDRSLPAAQQYPRDDTQAILSGRRQTGGLMSWFATITPKLDRYHSAATATNEYLLSIVVLKSRPINLRTSDYGDQEWTVNVTAFNSIGQVGGHAAGASVALRGGDIQISAPTAEMLDIKRDQWIMLAGTATVIDPATGTAGSFTANRFQWYRVTDLDDEPVNNGANWVRDITIAGQDWNTDLNGDSSPDPCIAVIVRDVTAVYEKTIRLETN</sequence>
<reference evidence="2 3" key="1">
    <citation type="journal article" date="2009" name="Stand. Genomic Sci.">
        <title>Complete genome sequence of Pirellula staleyi type strain (ATCC 27377).</title>
        <authorList>
            <person name="Clum A."/>
            <person name="Tindall B.J."/>
            <person name="Sikorski J."/>
            <person name="Ivanova N."/>
            <person name="Mavrommatis K."/>
            <person name="Lucas S."/>
            <person name="Glavina del Rio T."/>
            <person name="Nolan M."/>
            <person name="Chen F."/>
            <person name="Tice H."/>
            <person name="Pitluck S."/>
            <person name="Cheng J.F."/>
            <person name="Chertkov O."/>
            <person name="Brettin T."/>
            <person name="Han C."/>
            <person name="Detter J.C."/>
            <person name="Kuske C."/>
            <person name="Bruce D."/>
            <person name="Goodwin L."/>
            <person name="Ovchinikova G."/>
            <person name="Pati A."/>
            <person name="Mikhailova N."/>
            <person name="Chen A."/>
            <person name="Palaniappan K."/>
            <person name="Land M."/>
            <person name="Hauser L."/>
            <person name="Chang Y.J."/>
            <person name="Jeffries C.D."/>
            <person name="Chain P."/>
            <person name="Rohde M."/>
            <person name="Goker M."/>
            <person name="Bristow J."/>
            <person name="Eisen J.A."/>
            <person name="Markowitz V."/>
            <person name="Hugenholtz P."/>
            <person name="Kyrpides N.C."/>
            <person name="Klenk H.P."/>
            <person name="Lapidus A."/>
        </authorList>
    </citation>
    <scope>NUCLEOTIDE SEQUENCE [LARGE SCALE GENOMIC DNA]</scope>
    <source>
        <strain evidence="3">ATCC 27377 / DSM 6068 / ICPB 4128</strain>
    </source>
</reference>
<dbReference type="EMBL" id="CP001848">
    <property type="protein sequence ID" value="ADB15226.1"/>
    <property type="molecule type" value="Genomic_DNA"/>
</dbReference>
<name>D2R478_PIRSD</name>
<dbReference type="AlphaFoldDB" id="D2R478"/>